<reference evidence="2" key="1">
    <citation type="submission" date="2020-08" db="EMBL/GenBank/DDBJ databases">
        <title>Multicomponent nature underlies the extraordinary mechanical properties of spider dragline silk.</title>
        <authorList>
            <person name="Kono N."/>
            <person name="Nakamura H."/>
            <person name="Mori M."/>
            <person name="Yoshida Y."/>
            <person name="Ohtoshi R."/>
            <person name="Malay A.D."/>
            <person name="Moran D.A.P."/>
            <person name="Tomita M."/>
            <person name="Numata K."/>
            <person name="Arakawa K."/>
        </authorList>
    </citation>
    <scope>NUCLEOTIDE SEQUENCE</scope>
</reference>
<evidence type="ECO:0000256" key="1">
    <source>
        <dbReference type="SAM" id="MobiDB-lite"/>
    </source>
</evidence>
<dbReference type="OrthoDB" id="6426577at2759"/>
<sequence length="49" mass="5723">MEFEFETRAVHGGDDPTNSRFDKRSVDYDSLDDEMRVIDGNNKQKLEKS</sequence>
<feature type="non-terminal residue" evidence="2">
    <location>
        <position position="1"/>
    </location>
</feature>
<evidence type="ECO:0000313" key="3">
    <source>
        <dbReference type="Proteomes" id="UP000887013"/>
    </source>
</evidence>
<protein>
    <submittedName>
        <fullName evidence="2">Uncharacterized protein</fullName>
    </submittedName>
</protein>
<proteinExistence type="predicted"/>
<evidence type="ECO:0000313" key="2">
    <source>
        <dbReference type="EMBL" id="GFU34225.1"/>
    </source>
</evidence>
<name>A0A8X6QNE0_NEPPI</name>
<gene>
    <name evidence="2" type="ORF">NPIL_362921</name>
</gene>
<dbReference type="EMBL" id="BMAW01130251">
    <property type="protein sequence ID" value="GFU34225.1"/>
    <property type="molecule type" value="Genomic_DNA"/>
</dbReference>
<keyword evidence="3" id="KW-1185">Reference proteome</keyword>
<feature type="compositionally biased region" description="Basic and acidic residues" evidence="1">
    <location>
        <begin position="1"/>
        <end position="14"/>
    </location>
</feature>
<accession>A0A8X6QNE0</accession>
<comment type="caution">
    <text evidence="2">The sequence shown here is derived from an EMBL/GenBank/DDBJ whole genome shotgun (WGS) entry which is preliminary data.</text>
</comment>
<feature type="region of interest" description="Disordered" evidence="1">
    <location>
        <begin position="1"/>
        <end position="26"/>
    </location>
</feature>
<organism evidence="2 3">
    <name type="scientific">Nephila pilipes</name>
    <name type="common">Giant wood spider</name>
    <name type="synonym">Nephila maculata</name>
    <dbReference type="NCBI Taxonomy" id="299642"/>
    <lineage>
        <taxon>Eukaryota</taxon>
        <taxon>Metazoa</taxon>
        <taxon>Ecdysozoa</taxon>
        <taxon>Arthropoda</taxon>
        <taxon>Chelicerata</taxon>
        <taxon>Arachnida</taxon>
        <taxon>Araneae</taxon>
        <taxon>Araneomorphae</taxon>
        <taxon>Entelegynae</taxon>
        <taxon>Araneoidea</taxon>
        <taxon>Nephilidae</taxon>
        <taxon>Nephila</taxon>
    </lineage>
</organism>
<dbReference type="AlphaFoldDB" id="A0A8X6QNE0"/>
<dbReference type="Proteomes" id="UP000887013">
    <property type="component" value="Unassembled WGS sequence"/>
</dbReference>